<gene>
    <name evidence="4" type="ORF">ANN_14725</name>
</gene>
<name>A0ABQ8SX41_PERAM</name>
<dbReference type="InterPro" id="IPR000618">
    <property type="entry name" value="Insect_cuticle"/>
</dbReference>
<dbReference type="PROSITE" id="PS51155">
    <property type="entry name" value="CHIT_BIND_RR_2"/>
    <property type="match status" value="3"/>
</dbReference>
<evidence type="ECO:0000256" key="3">
    <source>
        <dbReference type="SAM" id="MobiDB-lite"/>
    </source>
</evidence>
<comment type="caution">
    <text evidence="4">The sequence shown here is derived from an EMBL/GenBank/DDBJ whole genome shotgun (WGS) entry which is preliminary data.</text>
</comment>
<feature type="region of interest" description="Disordered" evidence="3">
    <location>
        <begin position="355"/>
        <end position="378"/>
    </location>
</feature>
<evidence type="ECO:0000256" key="1">
    <source>
        <dbReference type="ARBA" id="ARBA00022460"/>
    </source>
</evidence>
<dbReference type="PANTHER" id="PTHR12236:SF75">
    <property type="entry name" value="CUTICULAR PROTEIN 62BB, ISOFORM A"/>
    <property type="match status" value="1"/>
</dbReference>
<dbReference type="InterPro" id="IPR051217">
    <property type="entry name" value="Insect_Cuticle_Struc_Prot"/>
</dbReference>
<evidence type="ECO:0000256" key="2">
    <source>
        <dbReference type="PROSITE-ProRule" id="PRU00497"/>
    </source>
</evidence>
<proteinExistence type="predicted"/>
<dbReference type="EMBL" id="JAJSOF020000019">
    <property type="protein sequence ID" value="KAJ4438774.1"/>
    <property type="molecule type" value="Genomic_DNA"/>
</dbReference>
<dbReference type="PROSITE" id="PS00233">
    <property type="entry name" value="CHIT_BIND_RR_1"/>
    <property type="match status" value="3"/>
</dbReference>
<feature type="compositionally biased region" description="Basic and acidic residues" evidence="3">
    <location>
        <begin position="355"/>
        <end position="367"/>
    </location>
</feature>
<protein>
    <submittedName>
        <fullName evidence="4">Uncharacterized protein</fullName>
    </submittedName>
</protein>
<reference evidence="4 5" key="1">
    <citation type="journal article" date="2022" name="Allergy">
        <title>Genome assembly and annotation of Periplaneta americana reveal a comprehensive cockroach allergen profile.</title>
        <authorList>
            <person name="Wang L."/>
            <person name="Xiong Q."/>
            <person name="Saelim N."/>
            <person name="Wang L."/>
            <person name="Nong W."/>
            <person name="Wan A.T."/>
            <person name="Shi M."/>
            <person name="Liu X."/>
            <person name="Cao Q."/>
            <person name="Hui J.H.L."/>
            <person name="Sookrung N."/>
            <person name="Leung T.F."/>
            <person name="Tungtrongchitr A."/>
            <person name="Tsui S.K.W."/>
        </authorList>
    </citation>
    <scope>NUCLEOTIDE SEQUENCE [LARGE SCALE GENOMIC DNA]</scope>
    <source>
        <strain evidence="4">PWHHKU_190912</strain>
    </source>
</reference>
<dbReference type="PANTHER" id="PTHR12236">
    <property type="entry name" value="STRUCTURAL CONTITUENT OF CUTICLE"/>
    <property type="match status" value="1"/>
</dbReference>
<dbReference type="InterPro" id="IPR031311">
    <property type="entry name" value="CHIT_BIND_RR_consensus"/>
</dbReference>
<keyword evidence="5" id="KW-1185">Reference proteome</keyword>
<dbReference type="PRINTS" id="PR00947">
    <property type="entry name" value="CUTICLE"/>
</dbReference>
<keyword evidence="1 2" id="KW-0193">Cuticle</keyword>
<evidence type="ECO:0000313" key="5">
    <source>
        <dbReference type="Proteomes" id="UP001148838"/>
    </source>
</evidence>
<accession>A0ABQ8SX41</accession>
<organism evidence="4 5">
    <name type="scientific">Periplaneta americana</name>
    <name type="common">American cockroach</name>
    <name type="synonym">Blatta americana</name>
    <dbReference type="NCBI Taxonomy" id="6978"/>
    <lineage>
        <taxon>Eukaryota</taxon>
        <taxon>Metazoa</taxon>
        <taxon>Ecdysozoa</taxon>
        <taxon>Arthropoda</taxon>
        <taxon>Hexapoda</taxon>
        <taxon>Insecta</taxon>
        <taxon>Pterygota</taxon>
        <taxon>Neoptera</taxon>
        <taxon>Polyneoptera</taxon>
        <taxon>Dictyoptera</taxon>
        <taxon>Blattodea</taxon>
        <taxon>Blattoidea</taxon>
        <taxon>Blattidae</taxon>
        <taxon>Blattinae</taxon>
        <taxon>Periplaneta</taxon>
    </lineage>
</organism>
<dbReference type="Pfam" id="PF00379">
    <property type="entry name" value="Chitin_bind_4"/>
    <property type="match status" value="3"/>
</dbReference>
<sequence length="378" mass="43546">MVIAVAKVWDLVKYNRENVISRFRRTSTSKAHPKYEFKYGVKDPHTHDIKEQAEKRDGHKVEGHYMLVEPDGTIRTVHYNADKHTGFHAHVHRAGHAIHPIHHEKKVETHHHKSEEGESHHKASSYSNSHLHVAAMLFVLCAASLADHHEEHHYAHPKYEFKYGVKDPHTHDIKEQAEKRDGHKVEGHYMLVEPDGTIRTVHYNADKHTGFHAHVHRAGHAIHPIHPIHHEKKVETHKAEEGSSHHKASSYSNSHLHVAALFLAVIAVTFAEFHHHAHPKYEFKYGVKDPHTHDIKEQAEKRDGHKVEGHYKLVEPDGTTRTVHYNADKHTGFHAHVHKTGHAIHPIHHEKKAETYYHKSEEGESHHKASSYSNSHLH</sequence>
<dbReference type="Proteomes" id="UP001148838">
    <property type="component" value="Unassembled WGS sequence"/>
</dbReference>
<evidence type="ECO:0000313" key="4">
    <source>
        <dbReference type="EMBL" id="KAJ4438774.1"/>
    </source>
</evidence>
<feature type="region of interest" description="Disordered" evidence="3">
    <location>
        <begin position="106"/>
        <end position="126"/>
    </location>
</feature>